<dbReference type="InterPro" id="IPR002810">
    <property type="entry name" value="NfeD-like_C"/>
</dbReference>
<evidence type="ECO:0000256" key="5">
    <source>
        <dbReference type="SAM" id="Phobius"/>
    </source>
</evidence>
<feature type="transmembrane region" description="Helical" evidence="5">
    <location>
        <begin position="324"/>
        <end position="344"/>
    </location>
</feature>
<protein>
    <submittedName>
        <fullName evidence="9">Uncharacterized protein</fullName>
    </submittedName>
</protein>
<feature type="transmembrane region" description="Helical" evidence="5">
    <location>
        <begin position="245"/>
        <end position="262"/>
    </location>
</feature>
<dbReference type="PANTHER" id="PTHR33507">
    <property type="entry name" value="INNER MEMBRANE PROTEIN YBBJ"/>
    <property type="match status" value="1"/>
</dbReference>
<keyword evidence="4 5" id="KW-0472">Membrane</keyword>
<feature type="domain" description="NfeD1b N-terminal" evidence="8">
    <location>
        <begin position="16"/>
        <end position="179"/>
    </location>
</feature>
<dbReference type="SUPFAM" id="SSF141322">
    <property type="entry name" value="NfeD domain-like"/>
    <property type="match status" value="1"/>
</dbReference>
<comment type="subcellular location">
    <subcellularLocation>
        <location evidence="1">Membrane</location>
        <topology evidence="1">Multi-pass membrane protein</topology>
    </subcellularLocation>
</comment>
<dbReference type="InterPro" id="IPR056738">
    <property type="entry name" value="NfeD1b_N"/>
</dbReference>
<feature type="transmembrane region" description="Helical" evidence="5">
    <location>
        <begin position="218"/>
        <end position="238"/>
    </location>
</feature>
<keyword evidence="2 5" id="KW-0812">Transmembrane</keyword>
<dbReference type="InterPro" id="IPR029045">
    <property type="entry name" value="ClpP/crotonase-like_dom_sf"/>
</dbReference>
<feature type="domain" description="NfeD-like C-terminal" evidence="6">
    <location>
        <begin position="356"/>
        <end position="409"/>
    </location>
</feature>
<accession>E1YBM1</accession>
<dbReference type="InterPro" id="IPR056739">
    <property type="entry name" value="NfeD_membrane"/>
</dbReference>
<organism evidence="9">
    <name type="scientific">uncultured Desulfobacterium sp</name>
    <dbReference type="NCBI Taxonomy" id="201089"/>
    <lineage>
        <taxon>Bacteria</taxon>
        <taxon>Pseudomonadati</taxon>
        <taxon>Thermodesulfobacteriota</taxon>
        <taxon>Desulfobacteria</taxon>
        <taxon>Desulfobacterales</taxon>
        <taxon>Desulfobacteriaceae</taxon>
        <taxon>Desulfobacterium</taxon>
        <taxon>environmental samples</taxon>
    </lineage>
</organism>
<evidence type="ECO:0000259" key="8">
    <source>
        <dbReference type="Pfam" id="PF25145"/>
    </source>
</evidence>
<dbReference type="Gene3D" id="3.90.226.10">
    <property type="entry name" value="2-enoyl-CoA Hydratase, Chain A, domain 1"/>
    <property type="match status" value="1"/>
</dbReference>
<dbReference type="Pfam" id="PF01957">
    <property type="entry name" value="NfeD"/>
    <property type="match status" value="1"/>
</dbReference>
<evidence type="ECO:0000259" key="7">
    <source>
        <dbReference type="Pfam" id="PF24961"/>
    </source>
</evidence>
<proteinExistence type="predicted"/>
<feature type="domain" description="NfeD integral membrane" evidence="7">
    <location>
        <begin position="223"/>
        <end position="339"/>
    </location>
</feature>
<sequence>MLVPADYGYAGRQDICLISISADINPGVADFLKSGIKFAGDNGFACIIIKLNTPGGLSESMREMIVDILASKLPVIVYVAPDGARAASAGVMITIAADIAAMAPGTNIGAAHPVGIGGKDTGGTMSDKITNDMAAFARSIAAKRQRNVEWAENAVRKSVSITETEALKQNVIDLVAKDLDELITKINGRKIKDKGVLQLDGYKITEYKETLRTKILNIIGNPNISYVLMMIGLAGLYFEMAHPGVVFPGVIGGISLILAFYSFQVLPINYAGVLLIVLAVVFFILEMKITSYGLLSVAGVTSFLLGSLMLFEGSVPGVRISMDVLLPTVVFVSLFFVAVSALVFKAQILKSMSGSEALIGETGIVKKDIMPEGKIFVHGELWKARSIMPLTVGTKVKVIKVDNLVLEVEQINK</sequence>
<dbReference type="AlphaFoldDB" id="E1YBM1"/>
<evidence type="ECO:0000313" key="9">
    <source>
        <dbReference type="EMBL" id="CBX27965.1"/>
    </source>
</evidence>
<reference evidence="9" key="1">
    <citation type="journal article" date="2011" name="Environ. Microbiol.">
        <title>Genomic insights into the metabolic potential of the polycyclic aromatic hydrocarbon degrading sulfate-reducing Deltaproteobacterium N47.</title>
        <authorList>
            <person name="Bergmann F."/>
            <person name="Selesi D."/>
            <person name="Weinmaier T."/>
            <person name="Tischler P."/>
            <person name="Rattei T."/>
            <person name="Meckenstock R.U."/>
        </authorList>
    </citation>
    <scope>NUCLEOTIDE SEQUENCE</scope>
</reference>
<keyword evidence="3 5" id="KW-1133">Transmembrane helix</keyword>
<evidence type="ECO:0000256" key="2">
    <source>
        <dbReference type="ARBA" id="ARBA00022692"/>
    </source>
</evidence>
<dbReference type="InterPro" id="IPR052165">
    <property type="entry name" value="Membrane_assoc_protease"/>
</dbReference>
<dbReference type="Gene3D" id="2.40.50.140">
    <property type="entry name" value="Nucleic acid-binding proteins"/>
    <property type="match status" value="1"/>
</dbReference>
<dbReference type="EMBL" id="FR695868">
    <property type="protein sequence ID" value="CBX27965.1"/>
    <property type="molecule type" value="Genomic_DNA"/>
</dbReference>
<evidence type="ECO:0000256" key="1">
    <source>
        <dbReference type="ARBA" id="ARBA00004141"/>
    </source>
</evidence>
<evidence type="ECO:0000256" key="3">
    <source>
        <dbReference type="ARBA" id="ARBA00022989"/>
    </source>
</evidence>
<dbReference type="Pfam" id="PF25145">
    <property type="entry name" value="NfeD1b_N"/>
    <property type="match status" value="1"/>
</dbReference>
<dbReference type="Pfam" id="PF24961">
    <property type="entry name" value="NfeD_membrane"/>
    <property type="match status" value="1"/>
</dbReference>
<feature type="transmembrane region" description="Helical" evidence="5">
    <location>
        <begin position="292"/>
        <end position="312"/>
    </location>
</feature>
<gene>
    <name evidence="9" type="ORF">N47_G32890</name>
</gene>
<evidence type="ECO:0000259" key="6">
    <source>
        <dbReference type="Pfam" id="PF01957"/>
    </source>
</evidence>
<dbReference type="PANTHER" id="PTHR33507:SF4">
    <property type="entry name" value="NODULATION COMPETITIVENESS PROTEIN NFED"/>
    <property type="match status" value="1"/>
</dbReference>
<dbReference type="SUPFAM" id="SSF52096">
    <property type="entry name" value="ClpP/crotonase"/>
    <property type="match status" value="1"/>
</dbReference>
<evidence type="ECO:0000256" key="4">
    <source>
        <dbReference type="ARBA" id="ARBA00023136"/>
    </source>
</evidence>
<dbReference type="InterPro" id="IPR012340">
    <property type="entry name" value="NA-bd_OB-fold"/>
</dbReference>
<feature type="transmembrane region" description="Helical" evidence="5">
    <location>
        <begin position="268"/>
        <end position="285"/>
    </location>
</feature>
<dbReference type="GO" id="GO:0016020">
    <property type="term" value="C:membrane"/>
    <property type="evidence" value="ECO:0007669"/>
    <property type="project" value="UniProtKB-SubCell"/>
</dbReference>
<dbReference type="CDD" id="cd07020">
    <property type="entry name" value="Clp_protease_NfeD_1"/>
    <property type="match status" value="1"/>
</dbReference>
<name>E1YBM1_9BACT</name>